<comment type="caution">
    <text evidence="2">The sequence shown here is derived from an EMBL/GenBank/DDBJ whole genome shotgun (WGS) entry which is preliminary data.</text>
</comment>
<accession>A0ABU1HZH7</accession>
<keyword evidence="1" id="KW-1133">Transmembrane helix</keyword>
<evidence type="ECO:0000313" key="2">
    <source>
        <dbReference type="EMBL" id="MDR6166801.1"/>
    </source>
</evidence>
<feature type="transmembrane region" description="Helical" evidence="1">
    <location>
        <begin position="225"/>
        <end position="246"/>
    </location>
</feature>
<keyword evidence="1" id="KW-0472">Membrane</keyword>
<dbReference type="EMBL" id="JAVIZA010000001">
    <property type="protein sequence ID" value="MDR6166801.1"/>
    <property type="molecule type" value="Genomic_DNA"/>
</dbReference>
<proteinExistence type="predicted"/>
<dbReference type="Proteomes" id="UP001260188">
    <property type="component" value="Unassembled WGS sequence"/>
</dbReference>
<keyword evidence="3" id="KW-1185">Reference proteome</keyword>
<feature type="transmembrane region" description="Helical" evidence="1">
    <location>
        <begin position="175"/>
        <end position="197"/>
    </location>
</feature>
<organism evidence="2 3">
    <name type="scientific">Microbacterium paludicola</name>
    <dbReference type="NCBI Taxonomy" id="300019"/>
    <lineage>
        <taxon>Bacteria</taxon>
        <taxon>Bacillati</taxon>
        <taxon>Actinomycetota</taxon>
        <taxon>Actinomycetes</taxon>
        <taxon>Micrococcales</taxon>
        <taxon>Microbacteriaceae</taxon>
        <taxon>Microbacterium</taxon>
    </lineage>
</organism>
<protein>
    <submittedName>
        <fullName evidence="2">ABC-2 type transport system permease protein</fullName>
    </submittedName>
</protein>
<feature type="transmembrane region" description="Helical" evidence="1">
    <location>
        <begin position="56"/>
        <end position="76"/>
    </location>
</feature>
<reference evidence="2 3" key="1">
    <citation type="submission" date="2023-08" db="EMBL/GenBank/DDBJ databases">
        <title>Functional and genomic diversity of the sorghum phyllosphere microbiome.</title>
        <authorList>
            <person name="Shade A."/>
        </authorList>
    </citation>
    <scope>NUCLEOTIDE SEQUENCE [LARGE SCALE GENOMIC DNA]</scope>
    <source>
        <strain evidence="2 3">SORGH_AS_0919</strain>
    </source>
</reference>
<feature type="transmembrane region" description="Helical" evidence="1">
    <location>
        <begin position="144"/>
        <end position="168"/>
    </location>
</feature>
<evidence type="ECO:0000313" key="3">
    <source>
        <dbReference type="Proteomes" id="UP001260188"/>
    </source>
</evidence>
<keyword evidence="1" id="KW-0812">Transmembrane</keyword>
<dbReference type="RefSeq" id="WP_309665208.1">
    <property type="nucleotide sequence ID" value="NZ_JAVIZA010000001.1"/>
</dbReference>
<feature type="transmembrane region" description="Helical" evidence="1">
    <location>
        <begin position="97"/>
        <end position="124"/>
    </location>
</feature>
<feature type="transmembrane region" description="Helical" evidence="1">
    <location>
        <begin position="18"/>
        <end position="36"/>
    </location>
</feature>
<name>A0ABU1HZH7_9MICO</name>
<gene>
    <name evidence="2" type="ORF">QE367_001005</name>
</gene>
<evidence type="ECO:0000256" key="1">
    <source>
        <dbReference type="SAM" id="Phobius"/>
    </source>
</evidence>
<sequence>MNLFASEWIKARSVHSTWILAASAVVVTVMVSLLGVSGLVADWQATLPSDFDPTGISFKGILVGQILLATIGSQAITSEYSSGQIITSLAIAPRRGVLLASKLGVSALVGSVAAVAAVAGSFGATQAALTAAALPVAALDDPDTVRAIVCAIVYLVLTAVLGLGFGIITRSSSGALAVIVTVALLVPALAPGMPGVIGEFAGTYWPTTAGQASYAVATTSGMPPLVGLGIMAIFTLWTTLAALLVLRTRDV</sequence>